<gene>
    <name evidence="1" type="ORF">ZIOFF_015392</name>
</gene>
<evidence type="ECO:0000313" key="1">
    <source>
        <dbReference type="EMBL" id="KAG6525436.1"/>
    </source>
</evidence>
<organism evidence="1 2">
    <name type="scientific">Zingiber officinale</name>
    <name type="common">Ginger</name>
    <name type="synonym">Amomum zingiber</name>
    <dbReference type="NCBI Taxonomy" id="94328"/>
    <lineage>
        <taxon>Eukaryota</taxon>
        <taxon>Viridiplantae</taxon>
        <taxon>Streptophyta</taxon>
        <taxon>Embryophyta</taxon>
        <taxon>Tracheophyta</taxon>
        <taxon>Spermatophyta</taxon>
        <taxon>Magnoliopsida</taxon>
        <taxon>Liliopsida</taxon>
        <taxon>Zingiberales</taxon>
        <taxon>Zingiberaceae</taxon>
        <taxon>Zingiber</taxon>
    </lineage>
</organism>
<proteinExistence type="predicted"/>
<sequence length="226" mass="25249">MDIVDKGFIESEDEEALSDVEKKVLVDNRKGTHALNQINLAIDKGVYEKSHKATTSKQAWEILQNAYKGDEQVKHVQLQILRAEFENLEMKENDNVVEYFTKIDSIVNQMASNGEALDDLRTKGLKLSKHDEGKLINPTMFRSLVANLMYSTATRPDIAYVVKGALDYGIFYQASVPVNLIGYTNSDLARSIDDIKSASSYVFDLGSGIAWCSKKWSTIALSITEA</sequence>
<dbReference type="Pfam" id="PF14223">
    <property type="entry name" value="Retrotran_gag_2"/>
    <property type="match status" value="1"/>
</dbReference>
<evidence type="ECO:0000313" key="2">
    <source>
        <dbReference type="Proteomes" id="UP000734854"/>
    </source>
</evidence>
<dbReference type="EMBL" id="JACMSC010000004">
    <property type="protein sequence ID" value="KAG6525436.1"/>
    <property type="molecule type" value="Genomic_DNA"/>
</dbReference>
<name>A0A8J5LW95_ZINOF</name>
<protein>
    <submittedName>
        <fullName evidence="1">Uncharacterized protein</fullName>
    </submittedName>
</protein>
<dbReference type="PANTHER" id="PTHR11439">
    <property type="entry name" value="GAG-POL-RELATED RETROTRANSPOSON"/>
    <property type="match status" value="1"/>
</dbReference>
<dbReference type="AlphaFoldDB" id="A0A8J5LW95"/>
<accession>A0A8J5LW95</accession>
<dbReference type="PANTHER" id="PTHR11439:SF443">
    <property type="entry name" value="RNA-DIRECTED DNA POLYMERASE"/>
    <property type="match status" value="1"/>
</dbReference>
<dbReference type="Proteomes" id="UP000734854">
    <property type="component" value="Unassembled WGS sequence"/>
</dbReference>
<comment type="caution">
    <text evidence="1">The sequence shown here is derived from an EMBL/GenBank/DDBJ whole genome shotgun (WGS) entry which is preliminary data.</text>
</comment>
<keyword evidence="2" id="KW-1185">Reference proteome</keyword>
<reference evidence="1 2" key="1">
    <citation type="submission" date="2020-08" db="EMBL/GenBank/DDBJ databases">
        <title>Plant Genome Project.</title>
        <authorList>
            <person name="Zhang R.-G."/>
        </authorList>
    </citation>
    <scope>NUCLEOTIDE SEQUENCE [LARGE SCALE GENOMIC DNA]</scope>
    <source>
        <tissue evidence="1">Rhizome</tissue>
    </source>
</reference>